<gene>
    <name evidence="2" type="primary">GLEAN_12242</name>
    <name evidence="2" type="ORF">TcasGA2_TC012242</name>
</gene>
<dbReference type="AlphaFoldDB" id="D6X040"/>
<dbReference type="EMBL" id="KQ971364">
    <property type="protein sequence ID" value="EFA10068.1"/>
    <property type="molecule type" value="Genomic_DNA"/>
</dbReference>
<feature type="region of interest" description="Disordered" evidence="1">
    <location>
        <begin position="27"/>
        <end position="58"/>
    </location>
</feature>
<organism evidence="2 3">
    <name type="scientific">Tribolium castaneum</name>
    <name type="common">Red flour beetle</name>
    <dbReference type="NCBI Taxonomy" id="7070"/>
    <lineage>
        <taxon>Eukaryota</taxon>
        <taxon>Metazoa</taxon>
        <taxon>Ecdysozoa</taxon>
        <taxon>Arthropoda</taxon>
        <taxon>Hexapoda</taxon>
        <taxon>Insecta</taxon>
        <taxon>Pterygota</taxon>
        <taxon>Neoptera</taxon>
        <taxon>Endopterygota</taxon>
        <taxon>Coleoptera</taxon>
        <taxon>Polyphaga</taxon>
        <taxon>Cucujiformia</taxon>
        <taxon>Tenebrionidae</taxon>
        <taxon>Tenebrionidae incertae sedis</taxon>
        <taxon>Tribolium</taxon>
    </lineage>
</organism>
<evidence type="ECO:0000313" key="3">
    <source>
        <dbReference type="Proteomes" id="UP000007266"/>
    </source>
</evidence>
<evidence type="ECO:0000313" key="2">
    <source>
        <dbReference type="EMBL" id="EFA10068.1"/>
    </source>
</evidence>
<dbReference type="HOGENOM" id="CLU_2981673_0_0_1"/>
<reference evidence="2 3" key="2">
    <citation type="journal article" date="2010" name="Nucleic Acids Res.">
        <title>BeetleBase in 2010: revisions to provide comprehensive genomic information for Tribolium castaneum.</title>
        <authorList>
            <person name="Kim H.S."/>
            <person name="Murphy T."/>
            <person name="Xia J."/>
            <person name="Caragea D."/>
            <person name="Park Y."/>
            <person name="Beeman R.W."/>
            <person name="Lorenzen M.D."/>
            <person name="Butcher S."/>
            <person name="Manak J.R."/>
            <person name="Brown S.J."/>
        </authorList>
    </citation>
    <scope>GENOME REANNOTATION</scope>
    <source>
        <strain evidence="2 3">Georgia GA2</strain>
    </source>
</reference>
<feature type="compositionally biased region" description="Basic residues" evidence="1">
    <location>
        <begin position="48"/>
        <end position="58"/>
    </location>
</feature>
<proteinExistence type="predicted"/>
<accession>D6X040</accession>
<name>D6X040_TRICA</name>
<dbReference type="Proteomes" id="UP000007266">
    <property type="component" value="Linkage group 9"/>
</dbReference>
<keyword evidence="3" id="KW-1185">Reference proteome</keyword>
<sequence length="58" mass="6717">MIMRFFCRNAKALVTGRFPTFRGLVGAAEGVAEPPPRRTPQFDDDHRKRNRKSRQIDT</sequence>
<evidence type="ECO:0000256" key="1">
    <source>
        <dbReference type="SAM" id="MobiDB-lite"/>
    </source>
</evidence>
<reference evidence="2 3" key="1">
    <citation type="journal article" date="2008" name="Nature">
        <title>The genome of the model beetle and pest Tribolium castaneum.</title>
        <authorList>
            <consortium name="Tribolium Genome Sequencing Consortium"/>
            <person name="Richards S."/>
            <person name="Gibbs R.A."/>
            <person name="Weinstock G.M."/>
            <person name="Brown S.J."/>
            <person name="Denell R."/>
            <person name="Beeman R.W."/>
            <person name="Gibbs R."/>
            <person name="Beeman R.W."/>
            <person name="Brown S.J."/>
            <person name="Bucher G."/>
            <person name="Friedrich M."/>
            <person name="Grimmelikhuijzen C.J."/>
            <person name="Klingler M."/>
            <person name="Lorenzen M."/>
            <person name="Richards S."/>
            <person name="Roth S."/>
            <person name="Schroder R."/>
            <person name="Tautz D."/>
            <person name="Zdobnov E.M."/>
            <person name="Muzny D."/>
            <person name="Gibbs R.A."/>
            <person name="Weinstock G.M."/>
            <person name="Attaway T."/>
            <person name="Bell S."/>
            <person name="Buhay C.J."/>
            <person name="Chandrabose M.N."/>
            <person name="Chavez D."/>
            <person name="Clerk-Blankenburg K.P."/>
            <person name="Cree A."/>
            <person name="Dao M."/>
            <person name="Davis C."/>
            <person name="Chacko J."/>
            <person name="Dinh H."/>
            <person name="Dugan-Rocha S."/>
            <person name="Fowler G."/>
            <person name="Garner T.T."/>
            <person name="Garnes J."/>
            <person name="Gnirke A."/>
            <person name="Hawes A."/>
            <person name="Hernandez J."/>
            <person name="Hines S."/>
            <person name="Holder M."/>
            <person name="Hume J."/>
            <person name="Jhangiani S.N."/>
            <person name="Joshi V."/>
            <person name="Khan Z.M."/>
            <person name="Jackson L."/>
            <person name="Kovar C."/>
            <person name="Kowis A."/>
            <person name="Lee S."/>
            <person name="Lewis L.R."/>
            <person name="Margolis J."/>
            <person name="Morgan M."/>
            <person name="Nazareth L.V."/>
            <person name="Nguyen N."/>
            <person name="Okwuonu G."/>
            <person name="Parker D."/>
            <person name="Richards S."/>
            <person name="Ruiz S.J."/>
            <person name="Santibanez J."/>
            <person name="Savard J."/>
            <person name="Scherer S.E."/>
            <person name="Schneider B."/>
            <person name="Sodergren E."/>
            <person name="Tautz D."/>
            <person name="Vattahil S."/>
            <person name="Villasana D."/>
            <person name="White C.S."/>
            <person name="Wright R."/>
            <person name="Park Y."/>
            <person name="Beeman R.W."/>
            <person name="Lord J."/>
            <person name="Oppert B."/>
            <person name="Lorenzen M."/>
            <person name="Brown S."/>
            <person name="Wang L."/>
            <person name="Savard J."/>
            <person name="Tautz D."/>
            <person name="Richards S."/>
            <person name="Weinstock G."/>
            <person name="Gibbs R.A."/>
            <person name="Liu Y."/>
            <person name="Worley K."/>
            <person name="Weinstock G."/>
            <person name="Elsik C.G."/>
            <person name="Reese J.T."/>
            <person name="Elhaik E."/>
            <person name="Landan G."/>
            <person name="Graur D."/>
            <person name="Arensburger P."/>
            <person name="Atkinson P."/>
            <person name="Beeman R.W."/>
            <person name="Beidler J."/>
            <person name="Brown S.J."/>
            <person name="Demuth J.P."/>
            <person name="Drury D.W."/>
            <person name="Du Y.Z."/>
            <person name="Fujiwara H."/>
            <person name="Lorenzen M."/>
            <person name="Maselli V."/>
            <person name="Osanai M."/>
            <person name="Park Y."/>
            <person name="Robertson H.M."/>
            <person name="Tu Z."/>
            <person name="Wang J.J."/>
            <person name="Wang S."/>
            <person name="Richards S."/>
            <person name="Song H."/>
            <person name="Zhang L."/>
            <person name="Sodergren E."/>
            <person name="Werner D."/>
            <person name="Stanke M."/>
            <person name="Morgenstern B."/>
            <person name="Solovyev V."/>
            <person name="Kosarev P."/>
            <person name="Brown G."/>
            <person name="Chen H.C."/>
            <person name="Ermolaeva O."/>
            <person name="Hlavina W."/>
            <person name="Kapustin Y."/>
            <person name="Kiryutin B."/>
            <person name="Kitts P."/>
            <person name="Maglott D."/>
            <person name="Pruitt K."/>
            <person name="Sapojnikov V."/>
            <person name="Souvorov A."/>
            <person name="Mackey A.J."/>
            <person name="Waterhouse R.M."/>
            <person name="Wyder S."/>
            <person name="Zdobnov E.M."/>
            <person name="Zdobnov E.M."/>
            <person name="Wyder S."/>
            <person name="Kriventseva E.V."/>
            <person name="Kadowaki T."/>
            <person name="Bork P."/>
            <person name="Aranda M."/>
            <person name="Bao R."/>
            <person name="Beermann A."/>
            <person name="Berns N."/>
            <person name="Bolognesi R."/>
            <person name="Bonneton F."/>
            <person name="Bopp D."/>
            <person name="Brown S.J."/>
            <person name="Bucher G."/>
            <person name="Butts T."/>
            <person name="Chaumot A."/>
            <person name="Denell R.E."/>
            <person name="Ferrier D.E."/>
            <person name="Friedrich M."/>
            <person name="Gordon C.M."/>
            <person name="Jindra M."/>
            <person name="Klingler M."/>
            <person name="Lan Q."/>
            <person name="Lattorff H.M."/>
            <person name="Laudet V."/>
            <person name="von Levetsow C."/>
            <person name="Liu Z."/>
            <person name="Lutz R."/>
            <person name="Lynch J.A."/>
            <person name="da Fonseca R.N."/>
            <person name="Posnien N."/>
            <person name="Reuter R."/>
            <person name="Roth S."/>
            <person name="Savard J."/>
            <person name="Schinko J.B."/>
            <person name="Schmitt C."/>
            <person name="Schoppmeier M."/>
            <person name="Schroder R."/>
            <person name="Shippy T.D."/>
            <person name="Simonnet F."/>
            <person name="Marques-Souza H."/>
            <person name="Tautz D."/>
            <person name="Tomoyasu Y."/>
            <person name="Trauner J."/>
            <person name="Van der Zee M."/>
            <person name="Vervoort M."/>
            <person name="Wittkopp N."/>
            <person name="Wimmer E.A."/>
            <person name="Yang X."/>
            <person name="Jones A.K."/>
            <person name="Sattelle D.B."/>
            <person name="Ebert P.R."/>
            <person name="Nelson D."/>
            <person name="Scott J.G."/>
            <person name="Beeman R.W."/>
            <person name="Muthukrishnan S."/>
            <person name="Kramer K.J."/>
            <person name="Arakane Y."/>
            <person name="Beeman R.W."/>
            <person name="Zhu Q."/>
            <person name="Hogenkamp D."/>
            <person name="Dixit R."/>
            <person name="Oppert B."/>
            <person name="Jiang H."/>
            <person name="Zou Z."/>
            <person name="Marshall J."/>
            <person name="Elpidina E."/>
            <person name="Vinokurov K."/>
            <person name="Oppert C."/>
            <person name="Zou Z."/>
            <person name="Evans J."/>
            <person name="Lu Z."/>
            <person name="Zhao P."/>
            <person name="Sumathipala N."/>
            <person name="Altincicek B."/>
            <person name="Vilcinskas A."/>
            <person name="Williams M."/>
            <person name="Hultmark D."/>
            <person name="Hetru C."/>
            <person name="Jiang H."/>
            <person name="Grimmelikhuijzen C.J."/>
            <person name="Hauser F."/>
            <person name="Cazzamali G."/>
            <person name="Williamson M."/>
            <person name="Park Y."/>
            <person name="Li B."/>
            <person name="Tanaka Y."/>
            <person name="Predel R."/>
            <person name="Neupert S."/>
            <person name="Schachtner J."/>
            <person name="Verleyen P."/>
            <person name="Raible F."/>
            <person name="Bork P."/>
            <person name="Friedrich M."/>
            <person name="Walden K.K."/>
            <person name="Robertson H.M."/>
            <person name="Angeli S."/>
            <person name="Foret S."/>
            <person name="Bucher G."/>
            <person name="Schuetz S."/>
            <person name="Maleszka R."/>
            <person name="Wimmer E.A."/>
            <person name="Beeman R.W."/>
            <person name="Lorenzen M."/>
            <person name="Tomoyasu Y."/>
            <person name="Miller S.C."/>
            <person name="Grossmann D."/>
            <person name="Bucher G."/>
        </authorList>
    </citation>
    <scope>NUCLEOTIDE SEQUENCE [LARGE SCALE GENOMIC DNA]</scope>
    <source>
        <strain evidence="2 3">Georgia GA2</strain>
    </source>
</reference>
<dbReference type="InParanoid" id="D6X040"/>
<protein>
    <submittedName>
        <fullName evidence="2">Uncharacterized protein</fullName>
    </submittedName>
</protein>